<evidence type="ECO:0000313" key="1">
    <source>
        <dbReference type="EMBL" id="BAB17751.1"/>
    </source>
</evidence>
<sequence length="204" mass="22795">MKIGEEIENIPLNECDYTIIQKLITHLISQPSLVNASVLPSFNITIRSENSTETFRIPDLFSKTESVGRNFFGIFRKRKRIRKYFLGNGIGNDKGSFRRNSESDCLTAGGRWRHTLQVCSSALVRHCGCGGSRPRRRTAAGYGASAAIADRVGVATREGEEERDRESCDCATLRFLNYDRLDTPYTHVWGGACGRRALGRCPSL</sequence>
<dbReference type="EMBL" id="AP002862">
    <property type="protein sequence ID" value="BAB17751.1"/>
    <property type="molecule type" value="Genomic_DNA"/>
</dbReference>
<proteinExistence type="predicted"/>
<protein>
    <submittedName>
        <fullName evidence="1">OSJNBa0036E02.27 protein</fullName>
    </submittedName>
</protein>
<organism evidence="1">
    <name type="scientific">Oryza sativa subsp. japonica</name>
    <name type="common">Rice</name>
    <dbReference type="NCBI Taxonomy" id="39947"/>
    <lineage>
        <taxon>Eukaryota</taxon>
        <taxon>Viridiplantae</taxon>
        <taxon>Streptophyta</taxon>
        <taxon>Embryophyta</taxon>
        <taxon>Tracheophyta</taxon>
        <taxon>Spermatophyta</taxon>
        <taxon>Magnoliopsida</taxon>
        <taxon>Liliopsida</taxon>
        <taxon>Poales</taxon>
        <taxon>Poaceae</taxon>
        <taxon>BOP clade</taxon>
        <taxon>Oryzoideae</taxon>
        <taxon>Oryzeae</taxon>
        <taxon>Oryzinae</taxon>
        <taxon>Oryza</taxon>
        <taxon>Oryza sativa</taxon>
    </lineage>
</organism>
<name>Q9FTP3_ORYSJ</name>
<reference evidence="1" key="1">
    <citation type="submission" date="2000-09" db="EMBL/GenBank/DDBJ databases">
        <title>Oryza sativa nipponbare(GA3) genomic DNA, chromosome 1, BAC clone:OSJNBa0036E02.</title>
        <authorList>
            <person name="Sasaki T."/>
            <person name="Matsumoto T."/>
            <person name="Yamamoto K."/>
        </authorList>
    </citation>
    <scope>NUCLEOTIDE SEQUENCE</scope>
</reference>
<gene>
    <name evidence="1" type="primary">OSJNBa0036E02.27</name>
</gene>
<accession>Q9FTP3</accession>
<dbReference type="AlphaFoldDB" id="Q9FTP3"/>